<proteinExistence type="predicted"/>
<accession>A0ACB8TLP0</accession>
<evidence type="ECO:0000313" key="2">
    <source>
        <dbReference type="Proteomes" id="UP001055072"/>
    </source>
</evidence>
<reference evidence="1" key="1">
    <citation type="journal article" date="2021" name="Environ. Microbiol.">
        <title>Gene family expansions and transcriptome signatures uncover fungal adaptations to wood decay.</title>
        <authorList>
            <person name="Hage H."/>
            <person name="Miyauchi S."/>
            <person name="Viragh M."/>
            <person name="Drula E."/>
            <person name="Min B."/>
            <person name="Chaduli D."/>
            <person name="Navarro D."/>
            <person name="Favel A."/>
            <person name="Norest M."/>
            <person name="Lesage-Meessen L."/>
            <person name="Balint B."/>
            <person name="Merenyi Z."/>
            <person name="de Eugenio L."/>
            <person name="Morin E."/>
            <person name="Martinez A.T."/>
            <person name="Baldrian P."/>
            <person name="Stursova M."/>
            <person name="Martinez M.J."/>
            <person name="Novotny C."/>
            <person name="Magnuson J.K."/>
            <person name="Spatafora J.W."/>
            <person name="Maurice S."/>
            <person name="Pangilinan J."/>
            <person name="Andreopoulos W."/>
            <person name="LaButti K."/>
            <person name="Hundley H."/>
            <person name="Na H."/>
            <person name="Kuo A."/>
            <person name="Barry K."/>
            <person name="Lipzen A."/>
            <person name="Henrissat B."/>
            <person name="Riley R."/>
            <person name="Ahrendt S."/>
            <person name="Nagy L.G."/>
            <person name="Grigoriev I.V."/>
            <person name="Martin F."/>
            <person name="Rosso M.N."/>
        </authorList>
    </citation>
    <scope>NUCLEOTIDE SEQUENCE</scope>
    <source>
        <strain evidence="1">CBS 384.51</strain>
    </source>
</reference>
<comment type="caution">
    <text evidence="1">The sequence shown here is derived from an EMBL/GenBank/DDBJ whole genome shotgun (WGS) entry which is preliminary data.</text>
</comment>
<dbReference type="Proteomes" id="UP001055072">
    <property type="component" value="Unassembled WGS sequence"/>
</dbReference>
<name>A0ACB8TLP0_9APHY</name>
<dbReference type="EMBL" id="MU275084">
    <property type="protein sequence ID" value="KAI0082925.1"/>
    <property type="molecule type" value="Genomic_DNA"/>
</dbReference>
<evidence type="ECO:0000313" key="1">
    <source>
        <dbReference type="EMBL" id="KAI0082925.1"/>
    </source>
</evidence>
<gene>
    <name evidence="1" type="ORF">BDY19DRAFT_999069</name>
</gene>
<keyword evidence="2" id="KW-1185">Reference proteome</keyword>
<organism evidence="1 2">
    <name type="scientific">Irpex rosettiformis</name>
    <dbReference type="NCBI Taxonomy" id="378272"/>
    <lineage>
        <taxon>Eukaryota</taxon>
        <taxon>Fungi</taxon>
        <taxon>Dikarya</taxon>
        <taxon>Basidiomycota</taxon>
        <taxon>Agaricomycotina</taxon>
        <taxon>Agaricomycetes</taxon>
        <taxon>Polyporales</taxon>
        <taxon>Irpicaceae</taxon>
        <taxon>Irpex</taxon>
    </lineage>
</organism>
<protein>
    <submittedName>
        <fullName evidence="1">Uncharacterized protein</fullName>
    </submittedName>
</protein>
<sequence>MFSCSPTYTDIDYDQPEESGSSESEYQPDEDKDRSGDQPSSGPSHPGNEENSSEEDLEDRDEDSRMGIAGSGRRSQMGVPAAPRWNWWALPPYREVMLESYEEFRDSSGRARKELLASIARRLRHCASEHHTPLPPEGQIGEKIKNWFGNYRGERHTAYVAKRRGVQSVETPPQPKGSRSKHEDGGQVMTMRRAVPILFPDEIESIVDELMAEGTKGKGRMDDMGTANGGDGSNAEDESAPRIAYMQDAISAFLDDMDDEMRETAEDFIEDCNANGRARGLKPKEVTKMARLIHGLEGTLHRVYGAHALILVGFSGESGVGCITYKRQPARVEQYSSQPGFDTLKKNFEVYCQSLVHMNESTFTKASRNKVHRTDPHDGGGLKWYIPTDRQGWAHVITSFPERMLLPDMKDVMRAFWTSRYRVATGNKNARVPFGKIIKHPGRFFDKKFMPSGVFFNDPTRLSKTELLSIVDHWKKRLESNKVAFYFHGVWKDDFQRKTASDIPSLSGGEEKRAEFTSFTMEVEEAAAEEDQIMSIEVPDSDDELGQPTQVPRKRRP</sequence>